<dbReference type="Pfam" id="PF13487">
    <property type="entry name" value="HD_5"/>
    <property type="match status" value="1"/>
</dbReference>
<dbReference type="Gene3D" id="1.10.3210.10">
    <property type="entry name" value="Hypothetical protein af1432"/>
    <property type="match status" value="1"/>
</dbReference>
<name>A0A1G6AFH3_EUBOX</name>
<dbReference type="InterPro" id="IPR003607">
    <property type="entry name" value="HD/PDEase_dom"/>
</dbReference>
<reference evidence="2 3" key="1">
    <citation type="submission" date="2016-10" db="EMBL/GenBank/DDBJ databases">
        <authorList>
            <person name="de Groot N.N."/>
        </authorList>
    </citation>
    <scope>NUCLEOTIDE SEQUENCE [LARGE SCALE GENOMIC DNA]</scope>
    <source>
        <strain evidence="2 3">DSM 3217</strain>
    </source>
</reference>
<evidence type="ECO:0000313" key="3">
    <source>
        <dbReference type="Proteomes" id="UP000199228"/>
    </source>
</evidence>
<dbReference type="PANTHER" id="PTHR43155:SF2">
    <property type="entry name" value="CYCLIC DI-GMP PHOSPHODIESTERASE PA4108"/>
    <property type="match status" value="1"/>
</dbReference>
<dbReference type="CDD" id="cd00077">
    <property type="entry name" value="HDc"/>
    <property type="match status" value="1"/>
</dbReference>
<keyword evidence="3" id="KW-1185">Reference proteome</keyword>
<proteinExistence type="predicted"/>
<dbReference type="PANTHER" id="PTHR43155">
    <property type="entry name" value="CYCLIC DI-GMP PHOSPHODIESTERASE PA4108-RELATED"/>
    <property type="match status" value="1"/>
</dbReference>
<dbReference type="SUPFAM" id="SSF109604">
    <property type="entry name" value="HD-domain/PDEase-like"/>
    <property type="match status" value="1"/>
</dbReference>
<dbReference type="STRING" id="1732.SAMN02910417_00523"/>
<dbReference type="InterPro" id="IPR037522">
    <property type="entry name" value="HD_GYP_dom"/>
</dbReference>
<dbReference type="Proteomes" id="UP000199228">
    <property type="component" value="Unassembled WGS sequence"/>
</dbReference>
<dbReference type="PROSITE" id="PS51832">
    <property type="entry name" value="HD_GYP"/>
    <property type="match status" value="1"/>
</dbReference>
<sequence length="352" mass="39764">MKERIRDYTYNVPLGSIIAKDVFSKEGVVLLHGGTYVDEEIHDRLQKYKGTIEFVISDLIEQENEEETKKEPQVFDLADDVKKRALLGVEYMYSGAKPDEIVDIANDITKEMLSTLGENEDVNISLEMLKVSDEYTFKHSVDVGAMAMLVANKMHLQGESIRNIAMAGIMHDIGKVKIPDAILNKPAKLTPEEFEIIKKHPIWGYEIIHDIKGVSEEVGLGILQHHENINGSGYPYSLRGGEISYMGKILSVVDVYDALVTKRPYKEARRSNEALVMLRQMVDKFDMHILRAFYRCITIYPIGATVMLNNGAIVKVVHNNEGNPLRPKVQDLMSGKYYDLAGDISCKNLEIK</sequence>
<dbReference type="AlphaFoldDB" id="A0A1G6AFH3"/>
<dbReference type="EMBL" id="FMXR01000005">
    <property type="protein sequence ID" value="SDB07164.1"/>
    <property type="molecule type" value="Genomic_DNA"/>
</dbReference>
<evidence type="ECO:0000313" key="2">
    <source>
        <dbReference type="EMBL" id="SDB07164.1"/>
    </source>
</evidence>
<dbReference type="SMART" id="SM00471">
    <property type="entry name" value="HDc"/>
    <property type="match status" value="1"/>
</dbReference>
<organism evidence="2 3">
    <name type="scientific">Eubacterium oxidoreducens</name>
    <dbReference type="NCBI Taxonomy" id="1732"/>
    <lineage>
        <taxon>Bacteria</taxon>
        <taxon>Bacillati</taxon>
        <taxon>Bacillota</taxon>
        <taxon>Clostridia</taxon>
        <taxon>Eubacteriales</taxon>
        <taxon>Eubacteriaceae</taxon>
        <taxon>Eubacterium</taxon>
    </lineage>
</organism>
<evidence type="ECO:0000259" key="1">
    <source>
        <dbReference type="PROSITE" id="PS51832"/>
    </source>
</evidence>
<gene>
    <name evidence="2" type="ORF">SAMN02910417_00523</name>
</gene>
<accession>A0A1G6AFH3</accession>
<protein>
    <submittedName>
        <fullName evidence="2">HD-GYP domain, c-di-GMP phosphodiesterase class II (Or its inactivated variant)</fullName>
    </submittedName>
</protein>
<feature type="domain" description="HD-GYP" evidence="1">
    <location>
        <begin position="114"/>
        <end position="309"/>
    </location>
</feature>